<dbReference type="PANTHER" id="PTHR30146">
    <property type="entry name" value="LACI-RELATED TRANSCRIPTIONAL REPRESSOR"/>
    <property type="match status" value="1"/>
</dbReference>
<dbReference type="Gene3D" id="1.10.260.40">
    <property type="entry name" value="lambda repressor-like DNA-binding domains"/>
    <property type="match status" value="1"/>
</dbReference>
<dbReference type="InterPro" id="IPR000843">
    <property type="entry name" value="HTH_LacI"/>
</dbReference>
<proteinExistence type="predicted"/>
<dbReference type="InterPro" id="IPR028082">
    <property type="entry name" value="Peripla_BP_I"/>
</dbReference>
<protein>
    <submittedName>
        <fullName evidence="5">LacI family DNA-binding transcriptional regulator</fullName>
    </submittedName>
</protein>
<dbReference type="InterPro" id="IPR010982">
    <property type="entry name" value="Lambda_DNA-bd_dom_sf"/>
</dbReference>
<dbReference type="Proteomes" id="UP001172082">
    <property type="component" value="Unassembled WGS sequence"/>
</dbReference>
<dbReference type="GO" id="GO:0003677">
    <property type="term" value="F:DNA binding"/>
    <property type="evidence" value="ECO:0007669"/>
    <property type="project" value="UniProtKB-KW"/>
</dbReference>
<organism evidence="5 6">
    <name type="scientific">Splendidivirga corallicola</name>
    <dbReference type="NCBI Taxonomy" id="3051826"/>
    <lineage>
        <taxon>Bacteria</taxon>
        <taxon>Pseudomonadati</taxon>
        <taxon>Bacteroidota</taxon>
        <taxon>Cytophagia</taxon>
        <taxon>Cytophagales</taxon>
        <taxon>Splendidivirgaceae</taxon>
        <taxon>Splendidivirga</taxon>
    </lineage>
</organism>
<comment type="caution">
    <text evidence="5">The sequence shown here is derived from an EMBL/GenBank/DDBJ whole genome shotgun (WGS) entry which is preliminary data.</text>
</comment>
<name>A0ABT8KL77_9BACT</name>
<dbReference type="CDD" id="cd01392">
    <property type="entry name" value="HTH_LacI"/>
    <property type="match status" value="1"/>
</dbReference>
<dbReference type="CDD" id="cd06267">
    <property type="entry name" value="PBP1_LacI_sugar_binding-like"/>
    <property type="match status" value="1"/>
</dbReference>
<keyword evidence="3" id="KW-0804">Transcription</keyword>
<evidence type="ECO:0000256" key="3">
    <source>
        <dbReference type="ARBA" id="ARBA00023163"/>
    </source>
</evidence>
<evidence type="ECO:0000259" key="4">
    <source>
        <dbReference type="PROSITE" id="PS50932"/>
    </source>
</evidence>
<dbReference type="SUPFAM" id="SSF53822">
    <property type="entry name" value="Periplasmic binding protein-like I"/>
    <property type="match status" value="1"/>
</dbReference>
<evidence type="ECO:0000256" key="1">
    <source>
        <dbReference type="ARBA" id="ARBA00023015"/>
    </source>
</evidence>
<dbReference type="EMBL" id="JAUJEA010000001">
    <property type="protein sequence ID" value="MDN5200325.1"/>
    <property type="molecule type" value="Genomic_DNA"/>
</dbReference>
<dbReference type="PANTHER" id="PTHR30146:SF109">
    <property type="entry name" value="HTH-TYPE TRANSCRIPTIONAL REGULATOR GALS"/>
    <property type="match status" value="1"/>
</dbReference>
<gene>
    <name evidence="5" type="ORF">QQ008_03110</name>
</gene>
<dbReference type="InterPro" id="IPR046335">
    <property type="entry name" value="LacI/GalR-like_sensor"/>
</dbReference>
<evidence type="ECO:0000256" key="2">
    <source>
        <dbReference type="ARBA" id="ARBA00023125"/>
    </source>
</evidence>
<dbReference type="Gene3D" id="3.40.50.2300">
    <property type="match status" value="2"/>
</dbReference>
<sequence length="339" mass="38495">MKHVTIKDVAKRLNVSVSSVSRAFNDKYDIKKETKELILRTAKEMGYHPNPIARKLMQQKSYNIGVVVPEFINEFFSETIIGIQDVLISKGYQVLIMQSNEHYENELMNVKTLSDNMVDGLIVSLSRETHNTEFYLKLLAEGYPIIFFNRINDSLPASKVIFNDFKWSFFATEHLIKQGFKKIYHLSGQNHLSLAKNRMKGFQKAIEKYDMSPEENRVIETGLLMDEGDKITQELIDNQDLPEAFSCVNDPVALGAMRALKRNKIKIPEEVGVVGFTETRLADLVDPSLTSVKQPTYEIGKTTAELLLKQINNGFKTPETVSLDGQLNIRASSVRKTIA</sequence>
<keyword evidence="2 5" id="KW-0238">DNA-binding</keyword>
<accession>A0ABT8KL77</accession>
<feature type="domain" description="HTH lacI-type" evidence="4">
    <location>
        <begin position="4"/>
        <end position="58"/>
    </location>
</feature>
<dbReference type="SUPFAM" id="SSF47413">
    <property type="entry name" value="lambda repressor-like DNA-binding domains"/>
    <property type="match status" value="1"/>
</dbReference>
<evidence type="ECO:0000313" key="5">
    <source>
        <dbReference type="EMBL" id="MDN5200325.1"/>
    </source>
</evidence>
<dbReference type="SMART" id="SM00354">
    <property type="entry name" value="HTH_LACI"/>
    <property type="match status" value="1"/>
</dbReference>
<dbReference type="RefSeq" id="WP_346750350.1">
    <property type="nucleotide sequence ID" value="NZ_JAUJEA010000001.1"/>
</dbReference>
<keyword evidence="1" id="KW-0805">Transcription regulation</keyword>
<dbReference type="Pfam" id="PF13377">
    <property type="entry name" value="Peripla_BP_3"/>
    <property type="match status" value="1"/>
</dbReference>
<dbReference type="Pfam" id="PF00356">
    <property type="entry name" value="LacI"/>
    <property type="match status" value="1"/>
</dbReference>
<reference evidence="5" key="1">
    <citation type="submission" date="2023-06" db="EMBL/GenBank/DDBJ databases">
        <title>Genomic of Parafulvivirga corallium.</title>
        <authorList>
            <person name="Wang G."/>
        </authorList>
    </citation>
    <scope>NUCLEOTIDE SEQUENCE</scope>
    <source>
        <strain evidence="5">BMA10</strain>
    </source>
</reference>
<keyword evidence="6" id="KW-1185">Reference proteome</keyword>
<evidence type="ECO:0000313" key="6">
    <source>
        <dbReference type="Proteomes" id="UP001172082"/>
    </source>
</evidence>
<dbReference type="PROSITE" id="PS50932">
    <property type="entry name" value="HTH_LACI_2"/>
    <property type="match status" value="1"/>
</dbReference>